<proteinExistence type="predicted"/>
<reference evidence="2" key="1">
    <citation type="submission" date="2025-08" db="UniProtKB">
        <authorList>
            <consortium name="RefSeq"/>
        </authorList>
    </citation>
    <scope>IDENTIFICATION</scope>
</reference>
<dbReference type="RefSeq" id="XP_010258436.1">
    <property type="nucleotide sequence ID" value="XM_010260134.1"/>
</dbReference>
<dbReference type="eggNOG" id="KOG0017">
    <property type="taxonomic scope" value="Eukaryota"/>
</dbReference>
<evidence type="ECO:0000313" key="2">
    <source>
        <dbReference type="RefSeq" id="XP_010258436.1"/>
    </source>
</evidence>
<gene>
    <name evidence="2" type="primary">LOC104598212</name>
</gene>
<organism evidence="1 2">
    <name type="scientific">Nelumbo nucifera</name>
    <name type="common">Sacred lotus</name>
    <dbReference type="NCBI Taxonomy" id="4432"/>
    <lineage>
        <taxon>Eukaryota</taxon>
        <taxon>Viridiplantae</taxon>
        <taxon>Streptophyta</taxon>
        <taxon>Embryophyta</taxon>
        <taxon>Tracheophyta</taxon>
        <taxon>Spermatophyta</taxon>
        <taxon>Magnoliopsida</taxon>
        <taxon>Proteales</taxon>
        <taxon>Nelumbonaceae</taxon>
        <taxon>Nelumbo</taxon>
    </lineage>
</organism>
<dbReference type="KEGG" id="nnu:104598212"/>
<dbReference type="InParanoid" id="A0A1U8AA36"/>
<dbReference type="PANTHER" id="PTHR47481">
    <property type="match status" value="1"/>
</dbReference>
<dbReference type="GeneID" id="104598212"/>
<name>A0A1U8AA36_NELNU</name>
<dbReference type="OrthoDB" id="1912561at2759"/>
<keyword evidence="1" id="KW-1185">Reference proteome</keyword>
<dbReference type="Pfam" id="PF14223">
    <property type="entry name" value="Retrotran_gag_2"/>
    <property type="match status" value="1"/>
</dbReference>
<dbReference type="OMA" id="CILSTPG"/>
<dbReference type="PANTHER" id="PTHR47481:SF22">
    <property type="entry name" value="RETROTRANSPOSON GAG DOMAIN-CONTAINING PROTEIN"/>
    <property type="match status" value="1"/>
</dbReference>
<accession>A0A1U8AA36</accession>
<dbReference type="Proteomes" id="UP000189703">
    <property type="component" value="Unplaced"/>
</dbReference>
<dbReference type="AlphaFoldDB" id="A0A1U8AA36"/>
<sequence length="240" mass="26571">MDGSDGQRVMNLKYDDWVQLGQIILGWIISSLTESVVIEVVILTTSAEVWKALSTTYSAISRSRALHLKRQLQSIKKGLESIIEYVKRAKVIVDSLATISELVGKENLILCILSTPGTKYESIVTVITNKTDFDFLTINDILRRLLNHEAWLEQHNQPTADNPPSANFVAHGGAMTSYQGEQQTPSDSVAYHTSVGNEVDPTWYPNSGATHHLTPDVDNLQNRSKYMGLDQVTVGNGLCL</sequence>
<protein>
    <submittedName>
        <fullName evidence="2">Uncharacterized protein LOC104598212</fullName>
    </submittedName>
</protein>
<evidence type="ECO:0000313" key="1">
    <source>
        <dbReference type="Proteomes" id="UP000189703"/>
    </source>
</evidence>